<evidence type="ECO:0000313" key="1">
    <source>
        <dbReference type="EMBL" id="KAG8191898.1"/>
    </source>
</evidence>
<organism evidence="1 2">
    <name type="scientific">Oedothorax gibbosus</name>
    <dbReference type="NCBI Taxonomy" id="931172"/>
    <lineage>
        <taxon>Eukaryota</taxon>
        <taxon>Metazoa</taxon>
        <taxon>Ecdysozoa</taxon>
        <taxon>Arthropoda</taxon>
        <taxon>Chelicerata</taxon>
        <taxon>Arachnida</taxon>
        <taxon>Araneae</taxon>
        <taxon>Araneomorphae</taxon>
        <taxon>Entelegynae</taxon>
        <taxon>Araneoidea</taxon>
        <taxon>Linyphiidae</taxon>
        <taxon>Erigoninae</taxon>
        <taxon>Oedothorax</taxon>
    </lineage>
</organism>
<proteinExistence type="predicted"/>
<sequence length="73" mass="8376">MALPFIRRRVFGRGQIGCHGRDSTESIWIVLFPDSLGVPEQIRWNRIVYLPLPFFSGSSLLGEEASYIPKLRK</sequence>
<accession>A0AAV6V848</accession>
<name>A0AAV6V848_9ARAC</name>
<keyword evidence="2" id="KW-1185">Reference proteome</keyword>
<evidence type="ECO:0000313" key="2">
    <source>
        <dbReference type="Proteomes" id="UP000827092"/>
    </source>
</evidence>
<gene>
    <name evidence="1" type="ORF">JTE90_019832</name>
</gene>
<protein>
    <submittedName>
        <fullName evidence="1">Uncharacterized protein</fullName>
    </submittedName>
</protein>
<dbReference type="AlphaFoldDB" id="A0AAV6V848"/>
<comment type="caution">
    <text evidence="1">The sequence shown here is derived from an EMBL/GenBank/DDBJ whole genome shotgun (WGS) entry which is preliminary data.</text>
</comment>
<dbReference type="Proteomes" id="UP000827092">
    <property type="component" value="Unassembled WGS sequence"/>
</dbReference>
<dbReference type="EMBL" id="JAFNEN010000150">
    <property type="protein sequence ID" value="KAG8191898.1"/>
    <property type="molecule type" value="Genomic_DNA"/>
</dbReference>
<reference evidence="1 2" key="1">
    <citation type="journal article" date="2022" name="Nat. Ecol. Evol.">
        <title>A masculinizing supergene underlies an exaggerated male reproductive morph in a spider.</title>
        <authorList>
            <person name="Hendrickx F."/>
            <person name="De Corte Z."/>
            <person name="Sonet G."/>
            <person name="Van Belleghem S.M."/>
            <person name="Kostlbacher S."/>
            <person name="Vangestel C."/>
        </authorList>
    </citation>
    <scope>NUCLEOTIDE SEQUENCE [LARGE SCALE GENOMIC DNA]</scope>
    <source>
        <strain evidence="1">W744_W776</strain>
    </source>
</reference>